<comment type="caution">
    <text evidence="2">The sequence shown here is derived from an EMBL/GenBank/DDBJ whole genome shotgun (WGS) entry which is preliminary data.</text>
</comment>
<evidence type="ECO:0000313" key="2">
    <source>
        <dbReference type="EMBL" id="OBZ90166.1"/>
    </source>
</evidence>
<evidence type="ECO:0000313" key="3">
    <source>
        <dbReference type="Proteomes" id="UP000093000"/>
    </source>
</evidence>
<organism evidence="2 3">
    <name type="scientific">Choanephora cucurbitarum</name>
    <dbReference type="NCBI Taxonomy" id="101091"/>
    <lineage>
        <taxon>Eukaryota</taxon>
        <taxon>Fungi</taxon>
        <taxon>Fungi incertae sedis</taxon>
        <taxon>Mucoromycota</taxon>
        <taxon>Mucoromycotina</taxon>
        <taxon>Mucoromycetes</taxon>
        <taxon>Mucorales</taxon>
        <taxon>Mucorineae</taxon>
        <taxon>Choanephoraceae</taxon>
        <taxon>Choanephoroideae</taxon>
        <taxon>Choanephora</taxon>
    </lineage>
</organism>
<evidence type="ECO:0000256" key="1">
    <source>
        <dbReference type="SAM" id="MobiDB-lite"/>
    </source>
</evidence>
<dbReference type="EMBL" id="LUGH01000061">
    <property type="protein sequence ID" value="OBZ90166.1"/>
    <property type="molecule type" value="Genomic_DNA"/>
</dbReference>
<feature type="region of interest" description="Disordered" evidence="1">
    <location>
        <begin position="133"/>
        <end position="161"/>
    </location>
</feature>
<accession>A0A1C7NNX8</accession>
<dbReference type="Proteomes" id="UP000093000">
    <property type="component" value="Unassembled WGS sequence"/>
</dbReference>
<reference evidence="2 3" key="1">
    <citation type="submission" date="2016-03" db="EMBL/GenBank/DDBJ databases">
        <title>Choanephora cucurbitarum.</title>
        <authorList>
            <person name="Min B."/>
            <person name="Park H."/>
            <person name="Park J.-H."/>
            <person name="Shin H.-D."/>
            <person name="Choi I.-G."/>
        </authorList>
    </citation>
    <scope>NUCLEOTIDE SEQUENCE [LARGE SCALE GENOMIC DNA]</scope>
    <source>
        <strain evidence="2 3">KUS-F28377</strain>
    </source>
</reference>
<keyword evidence="3" id="KW-1185">Reference proteome</keyword>
<sequence length="195" mass="22553">MNRESSYRMSAFYRRFYHSPSTVDSLSTSSLSTTSSSSSFEQIFSRLLDALIFTSAIAITAYSYLTGNLLTNTHSPNHSPPLIPLSAQDQSSVLHHHYHKHHRKSFSEQTEEDKRQRTQAWAEQHSLLPVKKRTCSNQLPHSRDQHLKREKKRTQSLPVNKIPKEEEDEVLLRMEERLKSMIQEGQEALSSPVKY</sequence>
<dbReference type="InParanoid" id="A0A1C7NNX8"/>
<dbReference type="AlphaFoldDB" id="A0A1C7NNX8"/>
<feature type="region of interest" description="Disordered" evidence="1">
    <location>
        <begin position="98"/>
        <end position="118"/>
    </location>
</feature>
<name>A0A1C7NNX8_9FUNG</name>
<protein>
    <submittedName>
        <fullName evidence="2">Uncharacterized protein</fullName>
    </submittedName>
</protein>
<dbReference type="OrthoDB" id="2290357at2759"/>
<gene>
    <name evidence="2" type="ORF">A0J61_01785</name>
</gene>
<proteinExistence type="predicted"/>